<dbReference type="RefSeq" id="WP_256260545.1">
    <property type="nucleotide sequence ID" value="NZ_JACAQE010000073.1"/>
</dbReference>
<dbReference type="Gene3D" id="3.50.30.10">
    <property type="entry name" value="Phosphohistidine domain"/>
    <property type="match status" value="1"/>
</dbReference>
<keyword evidence="2" id="KW-0808">Transferase</keyword>
<keyword evidence="2" id="KW-0670">Pyruvate</keyword>
<dbReference type="GO" id="GO:0016772">
    <property type="term" value="F:transferase activity, transferring phosphorus-containing groups"/>
    <property type="evidence" value="ECO:0007669"/>
    <property type="project" value="InterPro"/>
</dbReference>
<dbReference type="PANTHER" id="PTHR46244:SF6">
    <property type="entry name" value="PHOSPHOENOLPYRUVATE-PROTEIN PHOSPHOTRANSFERASE"/>
    <property type="match status" value="1"/>
</dbReference>
<feature type="domain" description="PEP-utilising enzyme mobile" evidence="1">
    <location>
        <begin position="1"/>
        <end position="66"/>
    </location>
</feature>
<dbReference type="EMBL" id="JACAQE010000073">
    <property type="protein sequence ID" value="NWC18805.1"/>
    <property type="molecule type" value="Genomic_DNA"/>
</dbReference>
<feature type="non-terminal residue" evidence="2">
    <location>
        <position position="116"/>
    </location>
</feature>
<evidence type="ECO:0000313" key="3">
    <source>
        <dbReference type="Proteomes" id="UP000517547"/>
    </source>
</evidence>
<dbReference type="Proteomes" id="UP000517547">
    <property type="component" value="Unassembled WGS sequence"/>
</dbReference>
<comment type="caution">
    <text evidence="2">The sequence shown here is derived from an EMBL/GenBank/DDBJ whole genome shotgun (WGS) entry which is preliminary data.</text>
</comment>
<dbReference type="InterPro" id="IPR036637">
    <property type="entry name" value="Phosphohistidine_dom_sf"/>
</dbReference>
<sequence length="116" mass="12247">AEQLTPSQTASLDTRKVLGFVTVGGGATSHVAILARALGLPAICGVPLNVLTLANGKQVLLDADKGELHLDPNLAEIEQLEATRQQQILRRQREVAQASLPATTRDGHHVDVSANV</sequence>
<evidence type="ECO:0000313" key="2">
    <source>
        <dbReference type="EMBL" id="NWC18805.1"/>
    </source>
</evidence>
<dbReference type="SUPFAM" id="SSF52009">
    <property type="entry name" value="Phosphohistidine domain"/>
    <property type="match status" value="1"/>
</dbReference>
<dbReference type="InterPro" id="IPR050499">
    <property type="entry name" value="PEP-utilizing_PTS_enzyme"/>
</dbReference>
<evidence type="ECO:0000259" key="1">
    <source>
        <dbReference type="Pfam" id="PF00391"/>
    </source>
</evidence>
<dbReference type="Pfam" id="PF00391">
    <property type="entry name" value="PEP-utilizers"/>
    <property type="match status" value="1"/>
</dbReference>
<accession>A0A7Y8CH24</accession>
<dbReference type="PANTHER" id="PTHR46244">
    <property type="entry name" value="PHOSPHOENOLPYRUVATE-PROTEIN PHOSPHOTRANSFERASE"/>
    <property type="match status" value="1"/>
</dbReference>
<name>A0A7Y8CH24_9PSED</name>
<dbReference type="InterPro" id="IPR008279">
    <property type="entry name" value="PEP-util_enz_mobile_dom"/>
</dbReference>
<protein>
    <submittedName>
        <fullName evidence="2">Phosphoenolpyruvate--protein phosphotransferase</fullName>
    </submittedName>
</protein>
<reference evidence="2 3" key="1">
    <citation type="submission" date="2020-04" db="EMBL/GenBank/DDBJ databases">
        <title>Molecular characterization of pseudomonads from Agaricus bisporus reveal novel blotch 2 pathogens in Western Europe.</title>
        <authorList>
            <person name="Taparia T."/>
            <person name="Krijger M."/>
            <person name="Haynes E."/>
            <person name="Elpinstone J.G."/>
            <person name="Noble R."/>
            <person name="Van Der Wolf J."/>
        </authorList>
    </citation>
    <scope>NUCLEOTIDE SEQUENCE [LARGE SCALE GENOMIC DNA]</scope>
    <source>
        <strain evidence="2 3">IPO3738</strain>
    </source>
</reference>
<organism evidence="2 3">
    <name type="scientific">Pseudomonas gingeri</name>
    <dbReference type="NCBI Taxonomy" id="117681"/>
    <lineage>
        <taxon>Bacteria</taxon>
        <taxon>Pseudomonadati</taxon>
        <taxon>Pseudomonadota</taxon>
        <taxon>Gammaproteobacteria</taxon>
        <taxon>Pseudomonadales</taxon>
        <taxon>Pseudomonadaceae</taxon>
        <taxon>Pseudomonas</taxon>
    </lineage>
</organism>
<feature type="non-terminal residue" evidence="2">
    <location>
        <position position="1"/>
    </location>
</feature>
<gene>
    <name evidence="2" type="ORF">HX845_34575</name>
</gene>
<proteinExistence type="predicted"/>
<dbReference type="AlphaFoldDB" id="A0A7Y8CH24"/>